<protein>
    <submittedName>
        <fullName evidence="1 3">Uncharacterized protein</fullName>
    </submittedName>
</protein>
<dbReference type="EMBL" id="UXUI01000119">
    <property type="protein sequence ID" value="VDD85036.1"/>
    <property type="molecule type" value="Genomic_DNA"/>
</dbReference>
<keyword evidence="2" id="KW-1185">Reference proteome</keyword>
<evidence type="ECO:0000313" key="1">
    <source>
        <dbReference type="EMBL" id="VDD85036.1"/>
    </source>
</evidence>
<name>A0A0N4USW4_ENTVE</name>
<gene>
    <name evidence="1" type="ORF">EVEC_LOCUS179</name>
</gene>
<sequence length="32" mass="3797">MGTREICREKRFLLGLICRMNIKPTKPQSRGY</sequence>
<accession>A0A0N4USW4</accession>
<reference evidence="1 2" key="2">
    <citation type="submission" date="2018-10" db="EMBL/GenBank/DDBJ databases">
        <authorList>
            <consortium name="Pathogen Informatics"/>
        </authorList>
    </citation>
    <scope>NUCLEOTIDE SEQUENCE [LARGE SCALE GENOMIC DNA]</scope>
</reference>
<proteinExistence type="predicted"/>
<evidence type="ECO:0000313" key="3">
    <source>
        <dbReference type="WBParaSite" id="EVEC_0000025501-mRNA-1"/>
    </source>
</evidence>
<dbReference type="AlphaFoldDB" id="A0A0N4USW4"/>
<reference evidence="3" key="1">
    <citation type="submission" date="2017-02" db="UniProtKB">
        <authorList>
            <consortium name="WormBaseParasite"/>
        </authorList>
    </citation>
    <scope>IDENTIFICATION</scope>
</reference>
<organism evidence="3">
    <name type="scientific">Enterobius vermicularis</name>
    <name type="common">Human pinworm</name>
    <dbReference type="NCBI Taxonomy" id="51028"/>
    <lineage>
        <taxon>Eukaryota</taxon>
        <taxon>Metazoa</taxon>
        <taxon>Ecdysozoa</taxon>
        <taxon>Nematoda</taxon>
        <taxon>Chromadorea</taxon>
        <taxon>Rhabditida</taxon>
        <taxon>Spirurina</taxon>
        <taxon>Oxyuridomorpha</taxon>
        <taxon>Oxyuroidea</taxon>
        <taxon>Oxyuridae</taxon>
        <taxon>Enterobius</taxon>
    </lineage>
</organism>
<dbReference type="WBParaSite" id="EVEC_0000025501-mRNA-1">
    <property type="protein sequence ID" value="EVEC_0000025501-mRNA-1"/>
    <property type="gene ID" value="EVEC_0000025501"/>
</dbReference>
<evidence type="ECO:0000313" key="2">
    <source>
        <dbReference type="Proteomes" id="UP000274131"/>
    </source>
</evidence>
<dbReference type="Proteomes" id="UP000274131">
    <property type="component" value="Unassembled WGS sequence"/>
</dbReference>